<dbReference type="Proteomes" id="UP000435243">
    <property type="component" value="Unassembled WGS sequence"/>
</dbReference>
<dbReference type="Pfam" id="PF14907">
    <property type="entry name" value="NTP_transf_5"/>
    <property type="match status" value="1"/>
</dbReference>
<proteinExistence type="predicted"/>
<keyword evidence="2" id="KW-1185">Reference proteome</keyword>
<evidence type="ECO:0000313" key="2">
    <source>
        <dbReference type="Proteomes" id="UP000435243"/>
    </source>
</evidence>
<dbReference type="InterPro" id="IPR039498">
    <property type="entry name" value="NTP_transf_5"/>
</dbReference>
<reference evidence="1 2" key="1">
    <citation type="submission" date="2019-12" db="EMBL/GenBank/DDBJ databases">
        <title>Genomic-based taxomic classification of the family Erythrobacteraceae.</title>
        <authorList>
            <person name="Xu L."/>
        </authorList>
    </citation>
    <scope>NUCLEOTIDE SEQUENCE [LARGE SCALE GENOMIC DNA]</scope>
    <source>
        <strain evidence="1 2">JCM 16339</strain>
    </source>
</reference>
<dbReference type="Gene3D" id="3.30.460.40">
    <property type="match status" value="1"/>
</dbReference>
<dbReference type="AlphaFoldDB" id="A0A844ZKT8"/>
<name>A0A844ZKT8_9SPHN</name>
<dbReference type="EMBL" id="WTYY01000003">
    <property type="protein sequence ID" value="MXO88425.1"/>
    <property type="molecule type" value="Genomic_DNA"/>
</dbReference>
<evidence type="ECO:0008006" key="3">
    <source>
        <dbReference type="Google" id="ProtNLM"/>
    </source>
</evidence>
<comment type="caution">
    <text evidence="1">The sequence shown here is derived from an EMBL/GenBank/DDBJ whole genome shotgun (WGS) entry which is preliminary data.</text>
</comment>
<gene>
    <name evidence="1" type="ORF">GRI32_06695</name>
</gene>
<protein>
    <recommendedName>
        <fullName evidence="3">Nucleotidyltransferase family protein</fullName>
    </recommendedName>
</protein>
<evidence type="ECO:0000313" key="1">
    <source>
        <dbReference type="EMBL" id="MXO88425.1"/>
    </source>
</evidence>
<sequence length="405" mass="45106">MQDRAIANSSDVEFAGPSIANPAVGEGDIPAIDEFLAGLGRPGPMVWPTDLAPVSASAVMQRVNFHGVVHQLHARLPELANFPAGLLQDLRKAAALQALWEESHRATLVHVLELFHAAGIDVLVMKGTALAYSLYPSAAARSRTDSDLLVRKEQLARAREILGECGYDCLAQGRIFQESWWADSGIGFVHSFDLHWQVTNMPALRRLFDVEECFARSRPLPKLCGSARGTDPVTTFMQGCVNQSLHEHYGYYVDGEKLKGTVRLIWLLDNHLLASSFSQEDWSELTGSVMQRHLAPICLAMLEQTVSLFGTQVPQATLEQWRAAPSTNWVTHYIGTANGFSRFRSDLQGCPDMRSRFDLVTARLCPGRDQMRERFPDLGDWPLPILYLLRLVAGPFRLLARRSRS</sequence>
<dbReference type="RefSeq" id="WP_160590632.1">
    <property type="nucleotide sequence ID" value="NZ_BAAAFP010000001.1"/>
</dbReference>
<organism evidence="1 2">
    <name type="scientific">Alteraurantiacibacter aestuarii</name>
    <dbReference type="NCBI Taxonomy" id="650004"/>
    <lineage>
        <taxon>Bacteria</taxon>
        <taxon>Pseudomonadati</taxon>
        <taxon>Pseudomonadota</taxon>
        <taxon>Alphaproteobacteria</taxon>
        <taxon>Sphingomonadales</taxon>
        <taxon>Erythrobacteraceae</taxon>
        <taxon>Alteraurantiacibacter</taxon>
    </lineage>
</organism>
<dbReference type="OrthoDB" id="184671at2"/>
<accession>A0A844ZKT8</accession>